<organism evidence="2 3">
    <name type="scientific">Legionella wadsworthii</name>
    <dbReference type="NCBI Taxonomy" id="28088"/>
    <lineage>
        <taxon>Bacteria</taxon>
        <taxon>Pseudomonadati</taxon>
        <taxon>Pseudomonadota</taxon>
        <taxon>Gammaproteobacteria</taxon>
        <taxon>Legionellales</taxon>
        <taxon>Legionellaceae</taxon>
        <taxon>Legionella</taxon>
    </lineage>
</organism>
<gene>
    <name evidence="2" type="ORF">NCTC11532_02675</name>
</gene>
<protein>
    <submittedName>
        <fullName evidence="2">Uncharacterized protein</fullName>
    </submittedName>
</protein>
<sequence>MFYTINYLRLYALFLLIIFDWHYFFNLCYEKGRGLSMVFVSFYFNAPCIYWATFAICATFILLFILSELLRLFFIFVLRKKRLGLAANILIVASVAWLLHLIKLFSLTT</sequence>
<evidence type="ECO:0000313" key="3">
    <source>
        <dbReference type="Proteomes" id="UP000255297"/>
    </source>
</evidence>
<keyword evidence="1" id="KW-1133">Transmembrane helix</keyword>
<dbReference type="AlphaFoldDB" id="A0A378LU37"/>
<evidence type="ECO:0000313" key="2">
    <source>
        <dbReference type="EMBL" id="STY31003.1"/>
    </source>
</evidence>
<name>A0A378LU37_9GAMM</name>
<reference evidence="2 3" key="1">
    <citation type="submission" date="2018-06" db="EMBL/GenBank/DDBJ databases">
        <authorList>
            <consortium name="Pathogen Informatics"/>
            <person name="Doyle S."/>
        </authorList>
    </citation>
    <scope>NUCLEOTIDE SEQUENCE [LARGE SCALE GENOMIC DNA]</scope>
    <source>
        <strain evidence="2 3">NCTC11532</strain>
    </source>
</reference>
<keyword evidence="1" id="KW-0812">Transmembrane</keyword>
<evidence type="ECO:0000256" key="1">
    <source>
        <dbReference type="SAM" id="Phobius"/>
    </source>
</evidence>
<feature type="transmembrane region" description="Helical" evidence="1">
    <location>
        <begin position="49"/>
        <end position="78"/>
    </location>
</feature>
<dbReference type="EMBL" id="UGPB01000001">
    <property type="protein sequence ID" value="STY31003.1"/>
    <property type="molecule type" value="Genomic_DNA"/>
</dbReference>
<accession>A0A378LU37</accession>
<keyword evidence="1" id="KW-0472">Membrane</keyword>
<keyword evidence="3" id="KW-1185">Reference proteome</keyword>
<dbReference type="Proteomes" id="UP000255297">
    <property type="component" value="Unassembled WGS sequence"/>
</dbReference>
<proteinExistence type="predicted"/>
<feature type="transmembrane region" description="Helical" evidence="1">
    <location>
        <begin position="7"/>
        <end position="25"/>
    </location>
</feature>
<feature type="transmembrane region" description="Helical" evidence="1">
    <location>
        <begin position="85"/>
        <end position="105"/>
    </location>
</feature>